<dbReference type="EMBL" id="MF001358">
    <property type="protein sequence ID" value="ASZ76732.1"/>
    <property type="molecule type" value="Genomic_DNA"/>
</dbReference>
<dbReference type="Proteomes" id="UP000260005">
    <property type="component" value="Segment"/>
</dbReference>
<sequence length="189" mass="21547">MSTIVGNFSLDYPRTISGKQKIEALEKINEMGDKIIDQFFSSQETNAPTFFINNRLTRTYGRYFPSENKIEMSGQFTKIALYLAKDESLFEKVLKHELAHWYLHKSGRKYSDGEPEFEKLLSYIDSLSSGATNKKLQLAPTTPLLSFKVHSECDKCGASNFSNRRLNNRYTHVDCGGLLVDKELVVVKS</sequence>
<accession>A0A249XXR7</accession>
<name>A0A249XXR7_9CAUD</name>
<evidence type="ECO:0000313" key="3">
    <source>
        <dbReference type="Proteomes" id="UP000260005"/>
    </source>
</evidence>
<evidence type="ECO:0000259" key="1">
    <source>
        <dbReference type="SMART" id="SM00731"/>
    </source>
</evidence>
<proteinExistence type="predicted"/>
<dbReference type="InterPro" id="IPR006640">
    <property type="entry name" value="SprT-like_domain"/>
</dbReference>
<dbReference type="SMART" id="SM00731">
    <property type="entry name" value="SprT"/>
    <property type="match status" value="1"/>
</dbReference>
<protein>
    <recommendedName>
        <fullName evidence="1">SprT-like domain-containing protein</fullName>
    </recommendedName>
</protein>
<reference evidence="2 3" key="1">
    <citation type="submission" date="2017-04" db="EMBL/GenBank/DDBJ databases">
        <title>Complete Genome Sequence of Lytic Bacteriophage EF1 Infecting Enterococcus faecalis Isolates.</title>
        <authorList>
            <person name="Kim D."/>
            <person name="Kim Y.J."/>
            <person name="Han B.K."/>
            <person name="Kim H."/>
        </authorList>
    </citation>
    <scope>NUCLEOTIDE SEQUENCE [LARGE SCALE GENOMIC DNA]</scope>
</reference>
<dbReference type="Pfam" id="PF10263">
    <property type="entry name" value="SprT-like"/>
    <property type="match status" value="1"/>
</dbReference>
<evidence type="ECO:0000313" key="2">
    <source>
        <dbReference type="EMBL" id="ASZ76732.1"/>
    </source>
</evidence>
<keyword evidence="3" id="KW-1185">Reference proteome</keyword>
<organism evidence="2 3">
    <name type="scientific">Enterococcus phage EF1</name>
    <dbReference type="NCBI Taxonomy" id="2025813"/>
    <lineage>
        <taxon>Viruses</taxon>
        <taxon>Duplodnaviria</taxon>
        <taxon>Heunggongvirae</taxon>
        <taxon>Uroviricota</taxon>
        <taxon>Caudoviricetes</taxon>
    </lineage>
</organism>
<feature type="domain" description="SprT-like" evidence="1">
    <location>
        <begin position="26"/>
        <end position="182"/>
    </location>
</feature>
<dbReference type="GO" id="GO:0006950">
    <property type="term" value="P:response to stress"/>
    <property type="evidence" value="ECO:0007669"/>
    <property type="project" value="UniProtKB-ARBA"/>
</dbReference>